<evidence type="ECO:0000313" key="1">
    <source>
        <dbReference type="EMBL" id="KRZ05378.1"/>
    </source>
</evidence>
<dbReference type="AlphaFoldDB" id="A0A0V1JWK7"/>
<evidence type="ECO:0000313" key="3">
    <source>
        <dbReference type="Proteomes" id="UP000054805"/>
    </source>
</evidence>
<comment type="caution">
    <text evidence="2">The sequence shown here is derived from an EMBL/GenBank/DDBJ whole genome shotgun (WGS) entry which is preliminary data.</text>
</comment>
<reference evidence="3 4" key="1">
    <citation type="submission" date="2015-01" db="EMBL/GenBank/DDBJ databases">
        <title>Evolution of Trichinella species and genotypes.</title>
        <authorList>
            <person name="Korhonen P.K."/>
            <person name="Edoardo P."/>
            <person name="Giuseppe L.R."/>
            <person name="Gasser R.B."/>
        </authorList>
    </citation>
    <scope>NUCLEOTIDE SEQUENCE [LARGE SCALE GENOMIC DNA]</scope>
    <source>
        <strain evidence="2">ISS176</strain>
        <strain evidence="1">ISS588</strain>
    </source>
</reference>
<evidence type="ECO:0000313" key="4">
    <source>
        <dbReference type="Proteomes" id="UP000054826"/>
    </source>
</evidence>
<gene>
    <name evidence="1" type="ORF">T4B_3985</name>
    <name evidence="2" type="ORF">T4C_5626</name>
</gene>
<dbReference type="Proteomes" id="UP000054805">
    <property type="component" value="Unassembled WGS sequence"/>
</dbReference>
<sequence>MDLVSTIADRRYAVRVQWRSLSDEDHGITVKTALLLLFSVSDHDNNVLLREQQKREQAMESEMSIYKTDTFYNCIKTIRRRMKKRMTRSRVEKKPNEESSMGLYSAGLFNFKTPIFYSTVFKNMHNEKATINGRDGCEHFIVEITEVTTAHCCYI</sequence>
<keyword evidence="3" id="KW-1185">Reference proteome</keyword>
<dbReference type="EMBL" id="JYDV01000036">
    <property type="protein sequence ID" value="KRZ39356.1"/>
    <property type="molecule type" value="Genomic_DNA"/>
</dbReference>
<protein>
    <submittedName>
        <fullName evidence="2">Uncharacterized protein</fullName>
    </submittedName>
</protein>
<accession>A0A0V1JWK7</accession>
<dbReference type="EMBL" id="JYDS01000466">
    <property type="protein sequence ID" value="KRZ05378.1"/>
    <property type="molecule type" value="Genomic_DNA"/>
</dbReference>
<proteinExistence type="predicted"/>
<evidence type="ECO:0000313" key="2">
    <source>
        <dbReference type="EMBL" id="KRZ39356.1"/>
    </source>
</evidence>
<dbReference type="Proteomes" id="UP000054826">
    <property type="component" value="Unassembled WGS sequence"/>
</dbReference>
<name>A0A0V1JWK7_TRIPS</name>
<organism evidence="2 4">
    <name type="scientific">Trichinella pseudospiralis</name>
    <name type="common">Parasitic roundworm</name>
    <dbReference type="NCBI Taxonomy" id="6337"/>
    <lineage>
        <taxon>Eukaryota</taxon>
        <taxon>Metazoa</taxon>
        <taxon>Ecdysozoa</taxon>
        <taxon>Nematoda</taxon>
        <taxon>Enoplea</taxon>
        <taxon>Dorylaimia</taxon>
        <taxon>Trichinellida</taxon>
        <taxon>Trichinellidae</taxon>
        <taxon>Trichinella</taxon>
    </lineage>
</organism>